<organism evidence="1">
    <name type="scientific">Anguilla anguilla</name>
    <name type="common">European freshwater eel</name>
    <name type="synonym">Muraena anguilla</name>
    <dbReference type="NCBI Taxonomy" id="7936"/>
    <lineage>
        <taxon>Eukaryota</taxon>
        <taxon>Metazoa</taxon>
        <taxon>Chordata</taxon>
        <taxon>Craniata</taxon>
        <taxon>Vertebrata</taxon>
        <taxon>Euteleostomi</taxon>
        <taxon>Actinopterygii</taxon>
        <taxon>Neopterygii</taxon>
        <taxon>Teleostei</taxon>
        <taxon>Anguilliformes</taxon>
        <taxon>Anguillidae</taxon>
        <taxon>Anguilla</taxon>
    </lineage>
</organism>
<dbReference type="AlphaFoldDB" id="A0A0E9WLF8"/>
<reference evidence="1" key="2">
    <citation type="journal article" date="2015" name="Fish Shellfish Immunol.">
        <title>Early steps in the European eel (Anguilla anguilla)-Vibrio vulnificus interaction in the gills: Role of the RtxA13 toxin.</title>
        <authorList>
            <person name="Callol A."/>
            <person name="Pajuelo D."/>
            <person name="Ebbesson L."/>
            <person name="Teles M."/>
            <person name="MacKenzie S."/>
            <person name="Amaro C."/>
        </authorList>
    </citation>
    <scope>NUCLEOTIDE SEQUENCE</scope>
</reference>
<name>A0A0E9WLF8_ANGAN</name>
<protein>
    <submittedName>
        <fullName evidence="1">Uncharacterized protein</fullName>
    </submittedName>
</protein>
<dbReference type="EMBL" id="GBXM01017385">
    <property type="protein sequence ID" value="JAH91192.1"/>
    <property type="molecule type" value="Transcribed_RNA"/>
</dbReference>
<accession>A0A0E9WLF8</accession>
<reference evidence="1" key="1">
    <citation type="submission" date="2014-11" db="EMBL/GenBank/DDBJ databases">
        <authorList>
            <person name="Amaro Gonzalez C."/>
        </authorList>
    </citation>
    <scope>NUCLEOTIDE SEQUENCE</scope>
</reference>
<evidence type="ECO:0000313" key="1">
    <source>
        <dbReference type="EMBL" id="JAH91192.1"/>
    </source>
</evidence>
<proteinExistence type="predicted"/>
<sequence length="86" mass="9791">MTRRQHFTGSLQYGPVIRGGMPEMWWRCSGTVGNPCPTPLVLHVPYPNLTIAGAPNKLITQVRIFLLKNLRFWGSQYWTKTATMPC</sequence>